<dbReference type="Gene3D" id="1.20.5.620">
    <property type="entry name" value="F1F0 ATP synthase subunit B, membrane domain"/>
    <property type="match status" value="1"/>
</dbReference>
<dbReference type="HOGENOM" id="CLU_1325661_0_0_12"/>
<dbReference type="InterPro" id="IPR002842">
    <property type="entry name" value="ATPase_V1_Esu"/>
</dbReference>
<keyword evidence="4" id="KW-0406">Ion transport</keyword>
<evidence type="ECO:0000256" key="4">
    <source>
        <dbReference type="ARBA" id="ARBA00023065"/>
    </source>
</evidence>
<dbReference type="InterPro" id="IPR038495">
    <property type="entry name" value="ATPase_E_C"/>
</dbReference>
<comment type="similarity">
    <text evidence="1">Belongs to the V-ATPase E subunit family.</text>
</comment>
<dbReference type="OrthoDB" id="9822574at2"/>
<dbReference type="GO" id="GO:0046961">
    <property type="term" value="F:proton-transporting ATPase activity, rotational mechanism"/>
    <property type="evidence" value="ECO:0007669"/>
    <property type="project" value="InterPro"/>
</dbReference>
<dbReference type="AlphaFoldDB" id="E1R4W9"/>
<evidence type="ECO:0000256" key="5">
    <source>
        <dbReference type="SAM" id="MobiDB-lite"/>
    </source>
</evidence>
<dbReference type="RefSeq" id="WP_013255666.1">
    <property type="nucleotide sequence ID" value="NC_014364.1"/>
</dbReference>
<evidence type="ECO:0000256" key="2">
    <source>
        <dbReference type="ARBA" id="ARBA00020756"/>
    </source>
</evidence>
<evidence type="ECO:0000313" key="7">
    <source>
        <dbReference type="Proteomes" id="UP000002318"/>
    </source>
</evidence>
<feature type="compositionally biased region" description="Basic and acidic residues" evidence="5">
    <location>
        <begin position="20"/>
        <end position="32"/>
    </location>
</feature>
<protein>
    <recommendedName>
        <fullName evidence="2">V-type ATP synthase subunit E</fullName>
    </recommendedName>
</protein>
<dbReference type="SUPFAM" id="SSF160527">
    <property type="entry name" value="V-type ATPase subunit E-like"/>
    <property type="match status" value="1"/>
</dbReference>
<reference evidence="6 7" key="1">
    <citation type="journal article" date="2010" name="Stand. Genomic Sci.">
        <title>Complete genome sequence of Spirochaeta smaragdinae type strain (SEBR 4228).</title>
        <authorList>
            <person name="Mavromatis K."/>
            <person name="Yasawong M."/>
            <person name="Chertkov O."/>
            <person name="Lapidus A."/>
            <person name="Lucas S."/>
            <person name="Nolan M."/>
            <person name="Del Rio T.G."/>
            <person name="Tice H."/>
            <person name="Cheng J.F."/>
            <person name="Pitluck S."/>
            <person name="Liolios K."/>
            <person name="Ivanova N."/>
            <person name="Tapia R."/>
            <person name="Han C."/>
            <person name="Bruce D."/>
            <person name="Goodwin L."/>
            <person name="Pati A."/>
            <person name="Chen A."/>
            <person name="Palaniappan K."/>
            <person name="Land M."/>
            <person name="Hauser L."/>
            <person name="Chang Y.J."/>
            <person name="Jeffries C.D."/>
            <person name="Detter J.C."/>
            <person name="Rohde M."/>
            <person name="Brambilla E."/>
            <person name="Spring S."/>
            <person name="Goker M."/>
            <person name="Sikorski J."/>
            <person name="Woyke T."/>
            <person name="Bristow J."/>
            <person name="Eisen J.A."/>
            <person name="Markowitz V."/>
            <person name="Hugenholtz P."/>
            <person name="Klenk H.P."/>
            <person name="Kyrpides N.C."/>
        </authorList>
    </citation>
    <scope>NUCLEOTIDE SEQUENCE [LARGE SCALE GENOMIC DNA]</scope>
    <source>
        <strain evidence="7">DSM 11293 / JCM 15392 / SEBR 4228</strain>
    </source>
</reference>
<feature type="region of interest" description="Disordered" evidence="5">
    <location>
        <begin position="20"/>
        <end position="60"/>
    </location>
</feature>
<feature type="compositionally biased region" description="Basic and acidic residues" evidence="5">
    <location>
        <begin position="41"/>
        <end position="60"/>
    </location>
</feature>
<dbReference type="Proteomes" id="UP000002318">
    <property type="component" value="Chromosome"/>
</dbReference>
<dbReference type="Pfam" id="PF01991">
    <property type="entry name" value="vATP-synt_E"/>
    <property type="match status" value="1"/>
</dbReference>
<gene>
    <name evidence="6" type="ordered locus">Spirs_3109</name>
</gene>
<dbReference type="eggNOG" id="COG1390">
    <property type="taxonomic scope" value="Bacteria"/>
</dbReference>
<dbReference type="EMBL" id="CP002116">
    <property type="protein sequence ID" value="ADK82207.1"/>
    <property type="molecule type" value="Genomic_DNA"/>
</dbReference>
<accession>E1R4W9</accession>
<name>E1R4W9_SEDSS</name>
<dbReference type="KEGG" id="ssm:Spirs_3109"/>
<dbReference type="GO" id="GO:0033178">
    <property type="term" value="C:proton-transporting two-sector ATPase complex, catalytic domain"/>
    <property type="evidence" value="ECO:0007669"/>
    <property type="project" value="InterPro"/>
</dbReference>
<proteinExistence type="inferred from homology"/>
<sequence>MAEALIEGIEKDAQKEAEQLLSEAKQRAEDTVRGAQSRAEGILKDAEKKAEERSKLLADRESRSTEAEVKRLRLKARDELRREILALVRRRLRTLPEREDYDEIILSWLEEAAIGTGAKHTVVYAGFKEQTLITPELLKRAEKESGIKVSLAEEQGSDLPEGLGLLSGRQGVIVTDSKRRVVYDNSVEARIGRLEGALRRMIDRELQ</sequence>
<evidence type="ECO:0000313" key="6">
    <source>
        <dbReference type="EMBL" id="ADK82207.1"/>
    </source>
</evidence>
<evidence type="ECO:0000256" key="1">
    <source>
        <dbReference type="ARBA" id="ARBA00005901"/>
    </source>
</evidence>
<organism evidence="6 7">
    <name type="scientific">Sediminispirochaeta smaragdinae (strain DSM 11293 / JCM 15392 / SEBR 4228)</name>
    <name type="common">Spirochaeta smaragdinae</name>
    <dbReference type="NCBI Taxonomy" id="573413"/>
    <lineage>
        <taxon>Bacteria</taxon>
        <taxon>Pseudomonadati</taxon>
        <taxon>Spirochaetota</taxon>
        <taxon>Spirochaetia</taxon>
        <taxon>Spirochaetales</taxon>
        <taxon>Spirochaetaceae</taxon>
        <taxon>Sediminispirochaeta</taxon>
    </lineage>
</organism>
<evidence type="ECO:0000256" key="3">
    <source>
        <dbReference type="ARBA" id="ARBA00022448"/>
    </source>
</evidence>
<keyword evidence="7" id="KW-1185">Reference proteome</keyword>
<dbReference type="Gene3D" id="3.30.2320.30">
    <property type="entry name" value="ATP synthase, E subunit, C-terminal"/>
    <property type="match status" value="1"/>
</dbReference>
<keyword evidence="3" id="KW-0813">Transport</keyword>
<dbReference type="STRING" id="573413.Spirs_3109"/>